<evidence type="ECO:0000313" key="3">
    <source>
        <dbReference type="EMBL" id="KTD87004.1"/>
    </source>
</evidence>
<accession>A0A0W1B062</accession>
<dbReference type="AlphaFoldDB" id="A0A0W1B062"/>
<evidence type="ECO:0000313" key="4">
    <source>
        <dbReference type="Proteomes" id="UP000054709"/>
    </source>
</evidence>
<dbReference type="EMBL" id="LCZJ02000018">
    <property type="protein sequence ID" value="KTD87004.1"/>
    <property type="molecule type" value="Genomic_DNA"/>
</dbReference>
<feature type="transmembrane region" description="Helical" evidence="2">
    <location>
        <begin position="31"/>
        <end position="48"/>
    </location>
</feature>
<gene>
    <name evidence="3" type="ORF">UQ64_09150</name>
</gene>
<comment type="caution">
    <text evidence="3">The sequence shown here is derived from an EMBL/GenBank/DDBJ whole genome shotgun (WGS) entry which is preliminary data.</text>
</comment>
<dbReference type="Proteomes" id="UP000054709">
    <property type="component" value="Unassembled WGS sequence"/>
</dbReference>
<evidence type="ECO:0000256" key="2">
    <source>
        <dbReference type="SAM" id="Phobius"/>
    </source>
</evidence>
<keyword evidence="2" id="KW-1133">Transmembrane helix</keyword>
<evidence type="ECO:0000256" key="1">
    <source>
        <dbReference type="SAM" id="MobiDB-lite"/>
    </source>
</evidence>
<feature type="compositionally biased region" description="Low complexity" evidence="1">
    <location>
        <begin position="59"/>
        <end position="72"/>
    </location>
</feature>
<evidence type="ECO:0008006" key="5">
    <source>
        <dbReference type="Google" id="ProtNLM"/>
    </source>
</evidence>
<dbReference type="RefSeq" id="WP_060622561.1">
    <property type="nucleotide sequence ID" value="NZ_LCZJ02000018.1"/>
</dbReference>
<keyword evidence="4" id="KW-1185">Reference proteome</keyword>
<feature type="region of interest" description="Disordered" evidence="1">
    <location>
        <begin position="54"/>
        <end position="113"/>
    </location>
</feature>
<reference evidence="3 4" key="1">
    <citation type="journal article" date="2015" name="Int. Biodeterior. Biodegradation">
        <title>Physiological and genetic screening methods for the isolation of methyl tert-butyl ether-degrading bacteria for bioremediation purposes.</title>
        <authorList>
            <person name="Guisado I.M."/>
            <person name="Purswani J."/>
            <person name="Gonzalez Lopez J."/>
            <person name="Pozo C."/>
        </authorList>
    </citation>
    <scope>NUCLEOTIDE SEQUENCE [LARGE SCALE GENOMIC DNA]</scope>
    <source>
        <strain evidence="3 4">SH7</strain>
    </source>
</reference>
<proteinExistence type="predicted"/>
<name>A0A0W1B062_9BACL</name>
<sequence>MIRHALIFWITVTLAIFGFVIGVLTQPFFTLSKLILPLVLLAIIYYAYKRMGPGKYARSSSGSKVKVKPSQKTMSKVAGIRKTQATPGKRKSYPFQVIEGSKGKNDDQVPKYH</sequence>
<keyword evidence="2" id="KW-0812">Transmembrane</keyword>
<feature type="compositionally biased region" description="Basic and acidic residues" evidence="1">
    <location>
        <begin position="101"/>
        <end position="113"/>
    </location>
</feature>
<feature type="transmembrane region" description="Helical" evidence="2">
    <location>
        <begin position="7"/>
        <end position="25"/>
    </location>
</feature>
<keyword evidence="2" id="KW-0472">Membrane</keyword>
<protein>
    <recommendedName>
        <fullName evidence="5">DUF2207 domain-containing protein</fullName>
    </recommendedName>
</protein>
<organism evidence="3 4">
    <name type="scientific">Paenibacillus etheri</name>
    <dbReference type="NCBI Taxonomy" id="1306852"/>
    <lineage>
        <taxon>Bacteria</taxon>
        <taxon>Bacillati</taxon>
        <taxon>Bacillota</taxon>
        <taxon>Bacilli</taxon>
        <taxon>Bacillales</taxon>
        <taxon>Paenibacillaceae</taxon>
        <taxon>Paenibacillus</taxon>
    </lineage>
</organism>
<dbReference type="OrthoDB" id="2660621at2"/>